<sequence length="464" mass="46795">MTAPPLVHVPAARELRTELARVRRARRAATKDGPGSDWYTPLLAVFVLGGLLVQGLRRVMGAEAAPLPHAPHVGLLLGAVGLVLAGMVLRAALALGPMLAGPAVRHWVLSGVVDRGAMLRPRLAAAAAVAAVVGAGIGALGAIVVAGTVPPWRTAVWWSVTGAGVAVALVAAAVVWQAGSPRAGRATGVGLVGAGLALALAALLVPRSATVPSVPVTDTAVVAWAAALVLFVVARRRLIVLDRAALGAGSGLAAAVQAAGTFIEPGLLLGLLEERRWRSARRGRARRGLGHRSVALLHSDLRRALRTPGALTLGVGLLVVSYTAAAILPHVAVAPVVAVAAYAIASRVAAGLRAVTRSAALRRALGGTDGVLTLLHLAAPLVVAAVWTAAVLPALLPANPLAVVLIPIGAVAVVERSATRPPPDYGAAVFDTGFGAVPIDLVRQLVRGPALLAGLAAVQLLLAV</sequence>
<keyword evidence="1" id="KW-1133">Transmembrane helix</keyword>
<feature type="transmembrane region" description="Helical" evidence="1">
    <location>
        <begin position="155"/>
        <end position="176"/>
    </location>
</feature>
<feature type="transmembrane region" description="Helical" evidence="1">
    <location>
        <begin position="38"/>
        <end position="56"/>
    </location>
</feature>
<evidence type="ECO:0000313" key="3">
    <source>
        <dbReference type="Proteomes" id="UP001296706"/>
    </source>
</evidence>
<feature type="transmembrane region" description="Helical" evidence="1">
    <location>
        <begin position="76"/>
        <end position="102"/>
    </location>
</feature>
<keyword evidence="1" id="KW-0812">Transmembrane</keyword>
<feature type="transmembrane region" description="Helical" evidence="1">
    <location>
        <begin position="188"/>
        <end position="205"/>
    </location>
</feature>
<feature type="transmembrane region" description="Helical" evidence="1">
    <location>
        <begin position="211"/>
        <end position="233"/>
    </location>
</feature>
<dbReference type="RefSeq" id="WP_169398154.1">
    <property type="nucleotide sequence ID" value="NZ_BAAAJH010000026.1"/>
</dbReference>
<dbReference type="InterPro" id="IPR046264">
    <property type="entry name" value="DUF6297"/>
</dbReference>
<evidence type="ECO:0000313" key="2">
    <source>
        <dbReference type="EMBL" id="NMH80098.1"/>
    </source>
</evidence>
<feature type="transmembrane region" description="Helical" evidence="1">
    <location>
        <begin position="371"/>
        <end position="390"/>
    </location>
</feature>
<proteinExistence type="predicted"/>
<name>A0ABX1RI92_9PSEU</name>
<protein>
    <recommendedName>
        <fullName evidence="4">ABC-2 type transport system permease protein</fullName>
    </recommendedName>
</protein>
<reference evidence="2 3" key="1">
    <citation type="submission" date="2020-04" db="EMBL/GenBank/DDBJ databases">
        <authorList>
            <person name="Klaysubun C."/>
            <person name="Duangmal K."/>
            <person name="Lipun K."/>
        </authorList>
    </citation>
    <scope>NUCLEOTIDE SEQUENCE [LARGE SCALE GENOMIC DNA]</scope>
    <source>
        <strain evidence="2 3">JCM 11839</strain>
    </source>
</reference>
<feature type="transmembrane region" description="Helical" evidence="1">
    <location>
        <begin position="123"/>
        <end position="149"/>
    </location>
</feature>
<keyword evidence="3" id="KW-1185">Reference proteome</keyword>
<feature type="transmembrane region" description="Helical" evidence="1">
    <location>
        <begin position="309"/>
        <end position="327"/>
    </location>
</feature>
<feature type="transmembrane region" description="Helical" evidence="1">
    <location>
        <begin position="396"/>
        <end position="414"/>
    </location>
</feature>
<dbReference type="Proteomes" id="UP001296706">
    <property type="component" value="Unassembled WGS sequence"/>
</dbReference>
<feature type="transmembrane region" description="Helical" evidence="1">
    <location>
        <begin position="333"/>
        <end position="350"/>
    </location>
</feature>
<accession>A0ABX1RI92</accession>
<organism evidence="2 3">
    <name type="scientific">Pseudonocardia xinjiangensis</name>
    <dbReference type="NCBI Taxonomy" id="75289"/>
    <lineage>
        <taxon>Bacteria</taxon>
        <taxon>Bacillati</taxon>
        <taxon>Actinomycetota</taxon>
        <taxon>Actinomycetes</taxon>
        <taxon>Pseudonocardiales</taxon>
        <taxon>Pseudonocardiaceae</taxon>
        <taxon>Pseudonocardia</taxon>
    </lineage>
</organism>
<gene>
    <name evidence="2" type="ORF">HF577_23795</name>
</gene>
<dbReference type="EMBL" id="JAAXKY010000088">
    <property type="protein sequence ID" value="NMH80098.1"/>
    <property type="molecule type" value="Genomic_DNA"/>
</dbReference>
<evidence type="ECO:0000256" key="1">
    <source>
        <dbReference type="SAM" id="Phobius"/>
    </source>
</evidence>
<dbReference type="Pfam" id="PF19814">
    <property type="entry name" value="DUF6297"/>
    <property type="match status" value="1"/>
</dbReference>
<evidence type="ECO:0008006" key="4">
    <source>
        <dbReference type="Google" id="ProtNLM"/>
    </source>
</evidence>
<comment type="caution">
    <text evidence="2">The sequence shown here is derived from an EMBL/GenBank/DDBJ whole genome shotgun (WGS) entry which is preliminary data.</text>
</comment>
<keyword evidence="1" id="KW-0472">Membrane</keyword>